<reference evidence="2 3" key="1">
    <citation type="submission" date="2023-02" db="EMBL/GenBank/DDBJ databases">
        <title>Genome sequence of Sphingomonas naphthae.</title>
        <authorList>
            <person name="Kim S."/>
            <person name="Heo J."/>
            <person name="Kwon S.-W."/>
        </authorList>
    </citation>
    <scope>NUCLEOTIDE SEQUENCE [LARGE SCALE GENOMIC DNA]</scope>
    <source>
        <strain evidence="2 3">KACC 18716</strain>
    </source>
</reference>
<dbReference type="NCBIfam" id="TIGR04433">
    <property type="entry name" value="UrcA_uranyl"/>
    <property type="match status" value="1"/>
</dbReference>
<keyword evidence="3" id="KW-1185">Reference proteome</keyword>
<feature type="chain" id="PRO_5047391317" evidence="1">
    <location>
        <begin position="25"/>
        <end position="115"/>
    </location>
</feature>
<evidence type="ECO:0000256" key="1">
    <source>
        <dbReference type="SAM" id="SignalP"/>
    </source>
</evidence>
<evidence type="ECO:0000313" key="2">
    <source>
        <dbReference type="EMBL" id="WCT74565.1"/>
    </source>
</evidence>
<proteinExistence type="predicted"/>
<keyword evidence="1" id="KW-0732">Signal</keyword>
<dbReference type="RefSeq" id="WP_273689700.1">
    <property type="nucleotide sequence ID" value="NZ_CP117411.1"/>
</dbReference>
<feature type="signal peptide" evidence="1">
    <location>
        <begin position="1"/>
        <end position="24"/>
    </location>
</feature>
<dbReference type="Proteomes" id="UP001220395">
    <property type="component" value="Chromosome"/>
</dbReference>
<evidence type="ECO:0000313" key="3">
    <source>
        <dbReference type="Proteomes" id="UP001220395"/>
    </source>
</evidence>
<organism evidence="2 3">
    <name type="scientific">Sphingomonas naphthae</name>
    <dbReference type="NCBI Taxonomy" id="1813468"/>
    <lineage>
        <taxon>Bacteria</taxon>
        <taxon>Pseudomonadati</taxon>
        <taxon>Pseudomonadota</taxon>
        <taxon>Alphaproteobacteria</taxon>
        <taxon>Sphingomonadales</taxon>
        <taxon>Sphingomonadaceae</taxon>
        <taxon>Sphingomonas</taxon>
    </lineage>
</organism>
<dbReference type="EMBL" id="CP117411">
    <property type="protein sequence ID" value="WCT74565.1"/>
    <property type="molecule type" value="Genomic_DNA"/>
</dbReference>
<protein>
    <submittedName>
        <fullName evidence="2">UrcA family protein</fullName>
    </submittedName>
</protein>
<gene>
    <name evidence="2" type="ORF">PQ455_04870</name>
</gene>
<name>A0ABY7TNR1_9SPHN</name>
<sequence>MFKTILVPLIAAPLFAAAAAPAFAATPVTEPTAVRVATADLDLASAAGKKTLAKRISSAVNAVCQAPTDYRDLTALQHSMDCKVRAETAAQVHLASILELRETQLAEAGSPAHGG</sequence>
<dbReference type="InterPro" id="IPR030972">
    <property type="entry name" value="UrcA_uranyl"/>
</dbReference>
<accession>A0ABY7TNR1</accession>